<dbReference type="AlphaFoldDB" id="A0AAV7T1H0"/>
<keyword evidence="2" id="KW-1185">Reference proteome</keyword>
<accession>A0AAV7T1H0</accession>
<reference evidence="1" key="1">
    <citation type="journal article" date="2022" name="bioRxiv">
        <title>Sequencing and chromosome-scale assembly of the giantPleurodeles waltlgenome.</title>
        <authorList>
            <person name="Brown T."/>
            <person name="Elewa A."/>
            <person name="Iarovenko S."/>
            <person name="Subramanian E."/>
            <person name="Araus A.J."/>
            <person name="Petzold A."/>
            <person name="Susuki M."/>
            <person name="Suzuki K.-i.T."/>
            <person name="Hayashi T."/>
            <person name="Toyoda A."/>
            <person name="Oliveira C."/>
            <person name="Osipova E."/>
            <person name="Leigh N.D."/>
            <person name="Simon A."/>
            <person name="Yun M.H."/>
        </authorList>
    </citation>
    <scope>NUCLEOTIDE SEQUENCE</scope>
    <source>
        <strain evidence="1">20211129_DDA</strain>
        <tissue evidence="1">Liver</tissue>
    </source>
</reference>
<evidence type="ECO:0000313" key="2">
    <source>
        <dbReference type="Proteomes" id="UP001066276"/>
    </source>
</evidence>
<dbReference type="EMBL" id="JANPWB010000007">
    <property type="protein sequence ID" value="KAJ1170395.1"/>
    <property type="molecule type" value="Genomic_DNA"/>
</dbReference>
<evidence type="ECO:0000313" key="1">
    <source>
        <dbReference type="EMBL" id="KAJ1170395.1"/>
    </source>
</evidence>
<proteinExistence type="predicted"/>
<name>A0AAV7T1H0_PLEWA</name>
<dbReference type="Proteomes" id="UP001066276">
    <property type="component" value="Chromosome 4_1"/>
</dbReference>
<protein>
    <submittedName>
        <fullName evidence="1">Uncharacterized protein</fullName>
    </submittedName>
</protein>
<organism evidence="1 2">
    <name type="scientific">Pleurodeles waltl</name>
    <name type="common">Iberian ribbed newt</name>
    <dbReference type="NCBI Taxonomy" id="8319"/>
    <lineage>
        <taxon>Eukaryota</taxon>
        <taxon>Metazoa</taxon>
        <taxon>Chordata</taxon>
        <taxon>Craniata</taxon>
        <taxon>Vertebrata</taxon>
        <taxon>Euteleostomi</taxon>
        <taxon>Amphibia</taxon>
        <taxon>Batrachia</taxon>
        <taxon>Caudata</taxon>
        <taxon>Salamandroidea</taxon>
        <taxon>Salamandridae</taxon>
        <taxon>Pleurodelinae</taxon>
        <taxon>Pleurodeles</taxon>
    </lineage>
</organism>
<comment type="caution">
    <text evidence="1">The sequence shown here is derived from an EMBL/GenBank/DDBJ whole genome shotgun (WGS) entry which is preliminary data.</text>
</comment>
<sequence>MSDICLPKRLFYGKLAEGKCTQGGQKKCFKDTLKVSLKSLGIDPDSWETGAQERPAWRSSIRKGTISYEQSRTAEAQKKRELRKSIANSLPTSPAYHLCLMWGRAFRTGIGLITHSQTHRTQSTSST</sequence>
<gene>
    <name evidence="1" type="ORF">NDU88_002272</name>
</gene>